<protein>
    <recommendedName>
        <fullName evidence="4">peptidylglycine monooxygenase</fullName>
        <ecNumber evidence="4">1.14.17.3</ecNumber>
    </recommendedName>
</protein>
<keyword evidence="9" id="KW-0186">Copper</keyword>
<dbReference type="PANTHER" id="PTHR10680:SF14">
    <property type="entry name" value="PEPTIDYL-GLYCINE ALPHA-AMIDATING MONOOXYGENASE"/>
    <property type="match status" value="1"/>
</dbReference>
<sequence length="301" mass="33294">MCIVVESAAPKDDPDMNVRAEARAVTFPGGMRDTENETYLCTAFHITPNKHKYVVGFEPNATMHVAHHILIYGCDVPGYQEQDSPRAVWDCGEMSHSNSEFFKGPTCASGAQIVYAWARDAPALKLPEGVGFKIGGNSGIRYLVLQVHYADTTAFLTKERKTDMSGIVLNILPGDTSLQGCDGLLGEEWQVDKHWQAQPARASDVLPRQKGHQDCQGRRAGTFCARFAGLVVYAVSNNGISATGDDEMCNFYMMYYVDGDQILNYKDCFSYGPPVYYWQRDPLLSSSLTAEIDRDASSLDD</sequence>
<evidence type="ECO:0000256" key="7">
    <source>
        <dbReference type="ARBA" id="ARBA00022729"/>
    </source>
</evidence>
<dbReference type="OMA" id="FIHYTTQ"/>
<reference evidence="16 17" key="1">
    <citation type="journal article" date="2020" name="Cell">
        <title>Large-Scale Comparative Analyses of Tick Genomes Elucidate Their Genetic Diversity and Vector Capacities.</title>
        <authorList>
            <consortium name="Tick Genome and Microbiome Consortium (TIGMIC)"/>
            <person name="Jia N."/>
            <person name="Wang J."/>
            <person name="Shi W."/>
            <person name="Du L."/>
            <person name="Sun Y."/>
            <person name="Zhan W."/>
            <person name="Jiang J.F."/>
            <person name="Wang Q."/>
            <person name="Zhang B."/>
            <person name="Ji P."/>
            <person name="Bell-Sakyi L."/>
            <person name="Cui X.M."/>
            <person name="Yuan T.T."/>
            <person name="Jiang B.G."/>
            <person name="Yang W.F."/>
            <person name="Lam T.T."/>
            <person name="Chang Q.C."/>
            <person name="Ding S.J."/>
            <person name="Wang X.J."/>
            <person name="Zhu J.G."/>
            <person name="Ruan X.D."/>
            <person name="Zhao L."/>
            <person name="Wei J.T."/>
            <person name="Ye R.Z."/>
            <person name="Que T.C."/>
            <person name="Du C.H."/>
            <person name="Zhou Y.H."/>
            <person name="Cheng J.X."/>
            <person name="Dai P.F."/>
            <person name="Guo W.B."/>
            <person name="Han X.H."/>
            <person name="Huang E.J."/>
            <person name="Li L.F."/>
            <person name="Wei W."/>
            <person name="Gao Y.C."/>
            <person name="Liu J.Z."/>
            <person name="Shao H.Z."/>
            <person name="Wang X."/>
            <person name="Wang C.C."/>
            <person name="Yang T.C."/>
            <person name="Huo Q.B."/>
            <person name="Li W."/>
            <person name="Chen H.Y."/>
            <person name="Chen S.E."/>
            <person name="Zhou L.G."/>
            <person name="Ni X.B."/>
            <person name="Tian J.H."/>
            <person name="Sheng Y."/>
            <person name="Liu T."/>
            <person name="Pan Y.S."/>
            <person name="Xia L.Y."/>
            <person name="Li J."/>
            <person name="Zhao F."/>
            <person name="Cao W.C."/>
        </authorList>
    </citation>
    <scope>NUCLEOTIDE SEQUENCE [LARGE SCALE GENOMIC DNA]</scope>
    <source>
        <strain evidence="16">HaeL-2018</strain>
    </source>
</reference>
<evidence type="ECO:0000259" key="14">
    <source>
        <dbReference type="Pfam" id="PF01082"/>
    </source>
</evidence>
<evidence type="ECO:0000256" key="12">
    <source>
        <dbReference type="ARBA" id="ARBA00023180"/>
    </source>
</evidence>
<evidence type="ECO:0000256" key="4">
    <source>
        <dbReference type="ARBA" id="ARBA00012689"/>
    </source>
</evidence>
<dbReference type="PANTHER" id="PTHR10680">
    <property type="entry name" value="PEPTIDYL-GLYCINE ALPHA-AMIDATING MONOOXYGENASE"/>
    <property type="match status" value="1"/>
</dbReference>
<evidence type="ECO:0000313" key="16">
    <source>
        <dbReference type="EMBL" id="KAH9370478.1"/>
    </source>
</evidence>
<dbReference type="EC" id="1.14.17.3" evidence="4"/>
<comment type="caution">
    <text evidence="16">The sequence shown here is derived from an EMBL/GenBank/DDBJ whole genome shotgun (WGS) entry which is preliminary data.</text>
</comment>
<keyword evidence="5" id="KW-0964">Secreted</keyword>
<dbReference type="OrthoDB" id="10044505at2759"/>
<dbReference type="InterPro" id="IPR036939">
    <property type="entry name" value="Cu2_ascorb_mOase_N_sf"/>
</dbReference>
<dbReference type="Pfam" id="PF01082">
    <property type="entry name" value="Cu2_monooxygen"/>
    <property type="match status" value="1"/>
</dbReference>
<dbReference type="Pfam" id="PF03712">
    <property type="entry name" value="Cu2_monoox_C"/>
    <property type="match status" value="1"/>
</dbReference>
<comment type="catalytic activity">
    <reaction evidence="13">
        <text>a [peptide]-C-terminal glycine + 2 L-ascorbate + O2 = a [peptide]-C-terminal (2S)-2-hydroxyglycine + 2 monodehydro-L-ascorbate radical + H2O</text>
        <dbReference type="Rhea" id="RHEA:21452"/>
        <dbReference type="Rhea" id="RHEA-COMP:13486"/>
        <dbReference type="Rhea" id="RHEA-COMP:15321"/>
        <dbReference type="ChEBI" id="CHEBI:15377"/>
        <dbReference type="ChEBI" id="CHEBI:15379"/>
        <dbReference type="ChEBI" id="CHEBI:38290"/>
        <dbReference type="ChEBI" id="CHEBI:59513"/>
        <dbReference type="ChEBI" id="CHEBI:137000"/>
        <dbReference type="ChEBI" id="CHEBI:142768"/>
        <dbReference type="EC" id="1.14.17.3"/>
    </reaction>
</comment>
<evidence type="ECO:0000256" key="5">
    <source>
        <dbReference type="ARBA" id="ARBA00022525"/>
    </source>
</evidence>
<evidence type="ECO:0000313" key="17">
    <source>
        <dbReference type="Proteomes" id="UP000821853"/>
    </source>
</evidence>
<dbReference type="GO" id="GO:0004504">
    <property type="term" value="F:peptidylglycine monooxygenase activity"/>
    <property type="evidence" value="ECO:0007669"/>
    <property type="project" value="UniProtKB-EC"/>
</dbReference>
<evidence type="ECO:0000256" key="3">
    <source>
        <dbReference type="ARBA" id="ARBA00010676"/>
    </source>
</evidence>
<evidence type="ECO:0000256" key="2">
    <source>
        <dbReference type="ARBA" id="ARBA00004613"/>
    </source>
</evidence>
<keyword evidence="11" id="KW-1015">Disulfide bond</keyword>
<keyword evidence="10" id="KW-0503">Monooxygenase</keyword>
<dbReference type="Gene3D" id="2.60.120.230">
    <property type="match status" value="1"/>
</dbReference>
<dbReference type="InterPro" id="IPR000323">
    <property type="entry name" value="Cu2_ascorb_mOase_N"/>
</dbReference>
<evidence type="ECO:0000256" key="11">
    <source>
        <dbReference type="ARBA" id="ARBA00023157"/>
    </source>
</evidence>
<dbReference type="Gene3D" id="2.60.120.310">
    <property type="entry name" value="Copper type II, ascorbate-dependent monooxygenase, N-terminal domain"/>
    <property type="match status" value="1"/>
</dbReference>
<evidence type="ECO:0000256" key="10">
    <source>
        <dbReference type="ARBA" id="ARBA00023033"/>
    </source>
</evidence>
<keyword evidence="12" id="KW-0325">Glycoprotein</keyword>
<feature type="domain" description="Copper type II ascorbate-dependent monooxygenase C-terminal" evidence="15">
    <location>
        <begin position="242"/>
        <end position="280"/>
    </location>
</feature>
<feature type="domain" description="Copper type II ascorbate-dependent monooxygenase N-terminal" evidence="14">
    <location>
        <begin position="33"/>
        <end position="153"/>
    </location>
</feature>
<dbReference type="InterPro" id="IPR024548">
    <property type="entry name" value="Cu2_monoox_C"/>
</dbReference>
<dbReference type="FunFam" id="2.60.120.310:FF:000005">
    <property type="entry name" value="Peptidylglycine alpha-hydroxylating monooxygenase"/>
    <property type="match status" value="1"/>
</dbReference>
<keyword evidence="17" id="KW-1185">Reference proteome</keyword>
<dbReference type="InterPro" id="IPR014784">
    <property type="entry name" value="Cu2_ascorb_mOase-like_C"/>
</dbReference>
<proteinExistence type="inferred from homology"/>
<evidence type="ECO:0000256" key="13">
    <source>
        <dbReference type="ARBA" id="ARBA00048431"/>
    </source>
</evidence>
<dbReference type="VEuPathDB" id="VectorBase:HLOH_063245"/>
<dbReference type="GO" id="GO:0005507">
    <property type="term" value="F:copper ion binding"/>
    <property type="evidence" value="ECO:0007669"/>
    <property type="project" value="InterPro"/>
</dbReference>
<keyword evidence="8" id="KW-0560">Oxidoreductase</keyword>
<keyword evidence="7" id="KW-0732">Signal</keyword>
<dbReference type="Proteomes" id="UP000821853">
    <property type="component" value="Chromosome 3"/>
</dbReference>
<evidence type="ECO:0000256" key="1">
    <source>
        <dbReference type="ARBA" id="ARBA00001973"/>
    </source>
</evidence>
<evidence type="ECO:0000256" key="8">
    <source>
        <dbReference type="ARBA" id="ARBA00023002"/>
    </source>
</evidence>
<evidence type="ECO:0000259" key="15">
    <source>
        <dbReference type="Pfam" id="PF03712"/>
    </source>
</evidence>
<comment type="subcellular location">
    <subcellularLocation>
        <location evidence="2">Secreted</location>
    </subcellularLocation>
</comment>
<evidence type="ECO:0000256" key="9">
    <source>
        <dbReference type="ARBA" id="ARBA00023008"/>
    </source>
</evidence>
<dbReference type="AlphaFoldDB" id="A0A9J6FWI9"/>
<comment type="similarity">
    <text evidence="3">Belongs to the copper type II ascorbate-dependent monooxygenase family.</text>
</comment>
<organism evidence="16 17">
    <name type="scientific">Haemaphysalis longicornis</name>
    <name type="common">Bush tick</name>
    <dbReference type="NCBI Taxonomy" id="44386"/>
    <lineage>
        <taxon>Eukaryota</taxon>
        <taxon>Metazoa</taxon>
        <taxon>Ecdysozoa</taxon>
        <taxon>Arthropoda</taxon>
        <taxon>Chelicerata</taxon>
        <taxon>Arachnida</taxon>
        <taxon>Acari</taxon>
        <taxon>Parasitiformes</taxon>
        <taxon>Ixodida</taxon>
        <taxon>Ixodoidea</taxon>
        <taxon>Ixodidae</taxon>
        <taxon>Haemaphysalinae</taxon>
        <taxon>Haemaphysalis</taxon>
    </lineage>
</organism>
<accession>A0A9J6FWI9</accession>
<gene>
    <name evidence="16" type="ORF">HPB48_020562</name>
</gene>
<keyword evidence="6" id="KW-0479">Metal-binding</keyword>
<dbReference type="GO" id="GO:0005576">
    <property type="term" value="C:extracellular region"/>
    <property type="evidence" value="ECO:0007669"/>
    <property type="project" value="UniProtKB-SubCell"/>
</dbReference>
<evidence type="ECO:0000256" key="6">
    <source>
        <dbReference type="ARBA" id="ARBA00022723"/>
    </source>
</evidence>
<dbReference type="InterPro" id="IPR008977">
    <property type="entry name" value="PHM/PNGase_F_dom_sf"/>
</dbReference>
<comment type="cofactor">
    <cofactor evidence="1">
        <name>Cu(2+)</name>
        <dbReference type="ChEBI" id="CHEBI:29036"/>
    </cofactor>
</comment>
<name>A0A9J6FWI9_HAELO</name>
<dbReference type="EMBL" id="JABSTR010000005">
    <property type="protein sequence ID" value="KAH9370478.1"/>
    <property type="molecule type" value="Genomic_DNA"/>
</dbReference>
<dbReference type="SUPFAM" id="SSF49742">
    <property type="entry name" value="PHM/PNGase F"/>
    <property type="match status" value="2"/>
</dbReference>